<dbReference type="EMBL" id="LVVM01005469">
    <property type="protein sequence ID" value="OJA10456.1"/>
    <property type="molecule type" value="Genomic_DNA"/>
</dbReference>
<protein>
    <submittedName>
        <fullName evidence="1">Uncharacterized protein</fullName>
    </submittedName>
</protein>
<gene>
    <name evidence="1" type="ORF">AZE42_10606</name>
</gene>
<keyword evidence="2" id="KW-1185">Reference proteome</keyword>
<dbReference type="AlphaFoldDB" id="A0A1J8QAX6"/>
<evidence type="ECO:0000313" key="1">
    <source>
        <dbReference type="EMBL" id="OJA10456.1"/>
    </source>
</evidence>
<accession>A0A1J8QAX6</accession>
<reference evidence="1 2" key="1">
    <citation type="submission" date="2016-03" db="EMBL/GenBank/DDBJ databases">
        <title>Comparative genomics of the ectomycorrhizal sister species Rhizopogon vinicolor and Rhizopogon vesiculosus (Basidiomycota: Boletales) reveals a divergence of the mating type B locus.</title>
        <authorList>
            <person name="Mujic A.B."/>
            <person name="Kuo A."/>
            <person name="Tritt A."/>
            <person name="Lipzen A."/>
            <person name="Chen C."/>
            <person name="Johnson J."/>
            <person name="Sharma A."/>
            <person name="Barry K."/>
            <person name="Grigoriev I.V."/>
            <person name="Spatafora J.W."/>
        </authorList>
    </citation>
    <scope>NUCLEOTIDE SEQUENCE [LARGE SCALE GENOMIC DNA]</scope>
    <source>
        <strain evidence="1 2">AM-OR11-056</strain>
    </source>
</reference>
<proteinExistence type="predicted"/>
<name>A0A1J8QAX6_9AGAM</name>
<comment type="caution">
    <text evidence="1">The sequence shown here is derived from an EMBL/GenBank/DDBJ whole genome shotgun (WGS) entry which is preliminary data.</text>
</comment>
<dbReference type="Proteomes" id="UP000183567">
    <property type="component" value="Unassembled WGS sequence"/>
</dbReference>
<sequence>MHVYQKFRQTLVLSVLRHPMQPSSITVTSSQHKPFFIPQR</sequence>
<organism evidence="1 2">
    <name type="scientific">Rhizopogon vesiculosus</name>
    <dbReference type="NCBI Taxonomy" id="180088"/>
    <lineage>
        <taxon>Eukaryota</taxon>
        <taxon>Fungi</taxon>
        <taxon>Dikarya</taxon>
        <taxon>Basidiomycota</taxon>
        <taxon>Agaricomycotina</taxon>
        <taxon>Agaricomycetes</taxon>
        <taxon>Agaricomycetidae</taxon>
        <taxon>Boletales</taxon>
        <taxon>Suillineae</taxon>
        <taxon>Rhizopogonaceae</taxon>
        <taxon>Rhizopogon</taxon>
    </lineage>
</organism>
<evidence type="ECO:0000313" key="2">
    <source>
        <dbReference type="Proteomes" id="UP000183567"/>
    </source>
</evidence>